<evidence type="ECO:0000256" key="1">
    <source>
        <dbReference type="SAM" id="SignalP"/>
    </source>
</evidence>
<dbReference type="PATRIC" id="fig|45658.7.peg.3231"/>
<feature type="chain" id="PRO_5008885643" evidence="1">
    <location>
        <begin position="21"/>
        <end position="97"/>
    </location>
</feature>
<dbReference type="AlphaFoldDB" id="A0A1C7FFV7"/>
<evidence type="ECO:0000313" key="3">
    <source>
        <dbReference type="Proteomes" id="UP000092528"/>
    </source>
</evidence>
<feature type="signal peptide" evidence="1">
    <location>
        <begin position="1"/>
        <end position="20"/>
    </location>
</feature>
<sequence>MKYWAVLMVITSFVSGGSVADEHVASDSIAQANDQEGCVSIVCKNVIEPQSVSAAGEFPPRKGNEILTTLGSVLFVAGEVGLADNLQQEPTDQSPVD</sequence>
<keyword evidence="1" id="KW-0732">Signal</keyword>
<organism evidence="2 3">
    <name type="scientific">Vibrio scophthalmi</name>
    <dbReference type="NCBI Taxonomy" id="45658"/>
    <lineage>
        <taxon>Bacteria</taxon>
        <taxon>Pseudomonadati</taxon>
        <taxon>Pseudomonadota</taxon>
        <taxon>Gammaproteobacteria</taxon>
        <taxon>Vibrionales</taxon>
        <taxon>Vibrionaceae</taxon>
        <taxon>Vibrio</taxon>
    </lineage>
</organism>
<dbReference type="RefSeq" id="WP_005592866.1">
    <property type="nucleotide sequence ID" value="NZ_CP016415.1"/>
</dbReference>
<dbReference type="GeneID" id="96874701"/>
<accession>A0A1C7FFV7</accession>
<protein>
    <submittedName>
        <fullName evidence="2">Uncharacterized protein</fullName>
    </submittedName>
</protein>
<keyword evidence="3" id="KW-1185">Reference proteome</keyword>
<evidence type="ECO:0000313" key="2">
    <source>
        <dbReference type="EMBL" id="ANU38313.1"/>
    </source>
</evidence>
<gene>
    <name evidence="2" type="ORF">VSVS05_03275</name>
</gene>
<name>A0A1C7FFV7_9VIBR</name>
<dbReference type="EMBL" id="CP016415">
    <property type="protein sequence ID" value="ANU38313.1"/>
    <property type="molecule type" value="Genomic_DNA"/>
</dbReference>
<dbReference type="Proteomes" id="UP000092528">
    <property type="component" value="Chromosome 2"/>
</dbReference>
<proteinExistence type="predicted"/>
<reference evidence="2 3" key="1">
    <citation type="submission" date="2016-07" db="EMBL/GenBank/DDBJ databases">
        <title>Genome sequencing of Vibrio scophthalmi strain VS-05, an isolated from Paralichthys olivaceus.</title>
        <authorList>
            <person name="Han H.-J."/>
        </authorList>
    </citation>
    <scope>NUCLEOTIDE SEQUENCE [LARGE SCALE GENOMIC DNA]</scope>
    <source>
        <strain evidence="2 3">VS-05</strain>
    </source>
</reference>